<dbReference type="GO" id="GO:0046872">
    <property type="term" value="F:metal ion binding"/>
    <property type="evidence" value="ECO:0007669"/>
    <property type="project" value="UniProtKB-KW"/>
</dbReference>
<dbReference type="PIRSF" id="PIRSF028099">
    <property type="entry name" value="DUF1111"/>
    <property type="match status" value="1"/>
</dbReference>
<protein>
    <submittedName>
        <fullName evidence="7">C-type cytochrome</fullName>
    </submittedName>
</protein>
<dbReference type="SUPFAM" id="SSF46626">
    <property type="entry name" value="Cytochrome c"/>
    <property type="match status" value="1"/>
</dbReference>
<evidence type="ECO:0000256" key="4">
    <source>
        <dbReference type="PROSITE-ProRule" id="PRU00433"/>
    </source>
</evidence>
<dbReference type="Proteomes" id="UP000664779">
    <property type="component" value="Unassembled WGS sequence"/>
</dbReference>
<feature type="domain" description="Cytochrome c" evidence="6">
    <location>
        <begin position="374"/>
        <end position="506"/>
    </location>
</feature>
<accession>A0A939ER74</accession>
<dbReference type="AlphaFoldDB" id="A0A939ER74"/>
<dbReference type="InterPro" id="IPR051395">
    <property type="entry name" value="Cytochrome_c_Peroxidase/MauG"/>
</dbReference>
<dbReference type="PROSITE" id="PS51007">
    <property type="entry name" value="CYTC"/>
    <property type="match status" value="1"/>
</dbReference>
<keyword evidence="2 4" id="KW-0479">Metal-binding</keyword>
<dbReference type="PANTHER" id="PTHR30600">
    <property type="entry name" value="CYTOCHROME C PEROXIDASE-RELATED"/>
    <property type="match status" value="1"/>
</dbReference>
<dbReference type="GO" id="GO:0004130">
    <property type="term" value="F:cytochrome-c peroxidase activity"/>
    <property type="evidence" value="ECO:0007669"/>
    <property type="project" value="TreeGrafter"/>
</dbReference>
<evidence type="ECO:0000313" key="7">
    <source>
        <dbReference type="EMBL" id="MBO0347082.1"/>
    </source>
</evidence>
<name>A0A939ER74_9HYPH</name>
<dbReference type="InterPro" id="IPR036909">
    <property type="entry name" value="Cyt_c-like_dom_sf"/>
</dbReference>
<keyword evidence="3 4" id="KW-0408">Iron</keyword>
<organism evidence="7 8">
    <name type="scientific">Roseibium limicola</name>
    <dbReference type="NCBI Taxonomy" id="2816037"/>
    <lineage>
        <taxon>Bacteria</taxon>
        <taxon>Pseudomonadati</taxon>
        <taxon>Pseudomonadota</taxon>
        <taxon>Alphaproteobacteria</taxon>
        <taxon>Hyphomicrobiales</taxon>
        <taxon>Stappiaceae</taxon>
        <taxon>Roseibium</taxon>
    </lineage>
</organism>
<dbReference type="PANTHER" id="PTHR30600:SF4">
    <property type="entry name" value="CYTOCHROME C DOMAIN-CONTAINING PROTEIN"/>
    <property type="match status" value="1"/>
</dbReference>
<keyword evidence="1 4" id="KW-0349">Heme</keyword>
<gene>
    <name evidence="7" type="ORF">J0X15_17780</name>
</gene>
<proteinExistence type="predicted"/>
<dbReference type="Pfam" id="PF06537">
    <property type="entry name" value="DHOR"/>
    <property type="match status" value="1"/>
</dbReference>
<evidence type="ECO:0000256" key="5">
    <source>
        <dbReference type="SAM" id="MobiDB-lite"/>
    </source>
</evidence>
<dbReference type="EMBL" id="JAFLNF010000009">
    <property type="protein sequence ID" value="MBO0347082.1"/>
    <property type="molecule type" value="Genomic_DNA"/>
</dbReference>
<comment type="caution">
    <text evidence="7">The sequence shown here is derived from an EMBL/GenBank/DDBJ whole genome shotgun (WGS) entry which is preliminary data.</text>
</comment>
<evidence type="ECO:0000256" key="3">
    <source>
        <dbReference type="ARBA" id="ARBA00023004"/>
    </source>
</evidence>
<dbReference type="GO" id="GO:0009055">
    <property type="term" value="F:electron transfer activity"/>
    <property type="evidence" value="ECO:0007669"/>
    <property type="project" value="InterPro"/>
</dbReference>
<dbReference type="InterPro" id="IPR010538">
    <property type="entry name" value="DHOR"/>
</dbReference>
<sequence>MTPLGRMIALGWLALLLPLTGGRAEPLQHRDDLSQEDRARVEKIIAPTTDFSRPESFERNSGGAGTPHKRVNRDSFSHPNANLSFEDEQTFRIGNGLFKKLWASSPSSTQASDGLGPLYNARSCQACHLKDGRGRPPLPGDRAVSLFLRLSIPPQNDADRQALADKTLLAIPEPTYGQQLQSFAVPGLHGEAQLQIDTREIPVQLADSKIIMLEAPTYRLTNLSDGPMHPDVQMSPRVTPPMPGLGLLEAIHPDDILAWEDSGDADGDGISGKANRVRNKETGALTLGRFGWKATNPTIRQQTADAFSGDIGIATPVNMAPWGDCTEAQARCRDMPHGDQARLGPSEAPDPVLDLVAFYSSNLAVPTRRDIDDASVLKGKQVFYETGCVACHRPKYVTSRKAENPAHRFQLIWPYSDLLLHDMGDGLSDDRPIGDATGREWRTPPLWGIGLTQTVNGHTRFLHDGRARNLLEAILWHGGEAKAARDAVVEMSKQDRLALIEFLRSL</sequence>
<evidence type="ECO:0000256" key="1">
    <source>
        <dbReference type="ARBA" id="ARBA00022617"/>
    </source>
</evidence>
<dbReference type="Gene3D" id="1.10.760.10">
    <property type="entry name" value="Cytochrome c-like domain"/>
    <property type="match status" value="1"/>
</dbReference>
<dbReference type="InterPro" id="IPR009056">
    <property type="entry name" value="Cyt_c-like_dom"/>
</dbReference>
<evidence type="ECO:0000313" key="8">
    <source>
        <dbReference type="Proteomes" id="UP000664779"/>
    </source>
</evidence>
<evidence type="ECO:0000259" key="6">
    <source>
        <dbReference type="PROSITE" id="PS51007"/>
    </source>
</evidence>
<evidence type="ECO:0000256" key="2">
    <source>
        <dbReference type="ARBA" id="ARBA00022723"/>
    </source>
</evidence>
<keyword evidence="8" id="KW-1185">Reference proteome</keyword>
<feature type="region of interest" description="Disordered" evidence="5">
    <location>
        <begin position="51"/>
        <end position="81"/>
    </location>
</feature>
<reference evidence="7" key="1">
    <citation type="submission" date="2021-03" db="EMBL/GenBank/DDBJ databases">
        <title>Roseibium sp. CAU 1637 isolated from Incheon.</title>
        <authorList>
            <person name="Kim W."/>
        </authorList>
    </citation>
    <scope>NUCLEOTIDE SEQUENCE</scope>
    <source>
        <strain evidence="7">CAU 1637</strain>
    </source>
</reference>
<dbReference type="GO" id="GO:0020037">
    <property type="term" value="F:heme binding"/>
    <property type="evidence" value="ECO:0007669"/>
    <property type="project" value="InterPro"/>
</dbReference>